<proteinExistence type="predicted"/>
<accession>A0A814X3F3</accession>
<evidence type="ECO:0000313" key="6">
    <source>
        <dbReference type="EMBL" id="CAF1489841.1"/>
    </source>
</evidence>
<dbReference type="Pfam" id="PF13424">
    <property type="entry name" value="TPR_12"/>
    <property type="match status" value="1"/>
</dbReference>
<reference evidence="5" key="1">
    <citation type="submission" date="2021-02" db="EMBL/GenBank/DDBJ databases">
        <authorList>
            <person name="Nowell W R."/>
        </authorList>
    </citation>
    <scope>NUCLEOTIDE SEQUENCE</scope>
</reference>
<sequence>MYSDQRNQQCELIEQIKTLNGNENLPEKLNHLINGFQVSESESNSDSDTEENEEEEYCFVRMNYRNSISAEQIDELKIVQYNEIIYSGCLQDGDSFIFKSRRDSNESTYKLYIYCNDLLDNEMVSCCEYGLMHYNQYKSFQIEQIMKSKPCQKCQSKDDAFPSLSEVSEKPPQLSPMISFNDHSVPSTPISSEMISSNFFALMNQNSNTQSNIQQQFQNEDVSEPNNIFETLANLLYNAMFRAGENTETSSKINHREKGNVEWVNLIYLHTSSPDPSIVQKIRRFINIVMIFNDTDDCIAYINSLSNQRIVLILSDDFCDSLLPRIENMLNILSVYILSTNSDKNLTFSSTQIRGVYPSIDDIYEMISDDVNPIKSDLLLFQKVYANGTTLDKTFVFFQLLSDILIDRNETEHAFEELVHFARQEYEGNEYELAQIEEFEKSYKNTQAISWLSRKCFLLKMLHNAILFREVDILFKLRLFIQDLKTKLENKTIMEPISVYLGNTIEQSEIDRFEALKLNENLVTFHQLLFASTDQSQAIARAEKLSRSSEEYLNLLIRIDFPSAAKCLTRLSSSNNDNDGIDIFINAGIATKIITIEKDYQEKGCILIHLEFVSYADEINIQTEMQEARKEIDNSSPLFRLARLLLKANQLSFAEQFFAKLVDEDLLINDTKRQKSLSLSLDYLALIHYQRESFKRASDLFLLCLKAYHRFLPVHSLDLHQAYRDLGESFYRLGEYQSAIDYYQQALDTQLRSYIPNLIAAAFCCYKLGVIYFKQENDQNAIQALGRAEKILKQSGETHHTELISIYVTLGDNYFSKDKYDDAVIYYKKIIEVLQSIQPNDPKELYTVHFVIASIYLKTEKYRDAMIYYKYSYDYAREFLPEKHDTFVLLHNNIGYTCYEEKQYSSALNHYSQGLSLAPECLSDDDTLISTLLSNIALVYADTERFDEAIESMEKSIEQLRKTLPDDDEKVVHDRTLLAGIKRKKILYEVIGEPSEYF</sequence>
<dbReference type="SUPFAM" id="SSF48452">
    <property type="entry name" value="TPR-like"/>
    <property type="match status" value="2"/>
</dbReference>
<dbReference type="EMBL" id="CAJNOI010000252">
    <property type="protein sequence ID" value="CAF1210499.1"/>
    <property type="molecule type" value="Genomic_DNA"/>
</dbReference>
<comment type="caution">
    <text evidence="5">The sequence shown here is derived from an EMBL/GenBank/DDBJ whole genome shotgun (WGS) entry which is preliminary data.</text>
</comment>
<evidence type="ECO:0000313" key="5">
    <source>
        <dbReference type="EMBL" id="CAF1210499.1"/>
    </source>
</evidence>
<dbReference type="Proteomes" id="UP000663877">
    <property type="component" value="Unassembled WGS sequence"/>
</dbReference>
<feature type="repeat" description="TPR" evidence="3">
    <location>
        <begin position="804"/>
        <end position="837"/>
    </location>
</feature>
<dbReference type="PROSITE" id="PS50005">
    <property type="entry name" value="TPR"/>
    <property type="match status" value="3"/>
</dbReference>
<dbReference type="PANTHER" id="PTHR45641:SF19">
    <property type="entry name" value="NEPHROCYSTIN-3"/>
    <property type="match status" value="1"/>
</dbReference>
<dbReference type="Pfam" id="PF07719">
    <property type="entry name" value="TPR_2"/>
    <property type="match status" value="1"/>
</dbReference>
<keyword evidence="7" id="KW-1185">Reference proteome</keyword>
<dbReference type="InterPro" id="IPR048257">
    <property type="entry name" value="DUF4590"/>
</dbReference>
<evidence type="ECO:0000313" key="8">
    <source>
        <dbReference type="Proteomes" id="UP000663877"/>
    </source>
</evidence>
<dbReference type="OrthoDB" id="10017801at2759"/>
<dbReference type="EMBL" id="CAJNOM010000536">
    <property type="protein sequence ID" value="CAF1489841.1"/>
    <property type="molecule type" value="Genomic_DNA"/>
</dbReference>
<name>A0A814X3F3_9BILA</name>
<organism evidence="5 8">
    <name type="scientific">Adineta steineri</name>
    <dbReference type="NCBI Taxonomy" id="433720"/>
    <lineage>
        <taxon>Eukaryota</taxon>
        <taxon>Metazoa</taxon>
        <taxon>Spiralia</taxon>
        <taxon>Gnathifera</taxon>
        <taxon>Rotifera</taxon>
        <taxon>Eurotatoria</taxon>
        <taxon>Bdelloidea</taxon>
        <taxon>Adinetida</taxon>
        <taxon>Adinetidae</taxon>
        <taxon>Adineta</taxon>
    </lineage>
</organism>
<evidence type="ECO:0000313" key="7">
    <source>
        <dbReference type="Proteomes" id="UP000663832"/>
    </source>
</evidence>
<dbReference type="InterPro" id="IPR011990">
    <property type="entry name" value="TPR-like_helical_dom_sf"/>
</dbReference>
<dbReference type="AlphaFoldDB" id="A0A814X3F3"/>
<dbReference type="PANTHER" id="PTHR45641">
    <property type="entry name" value="TETRATRICOPEPTIDE REPEAT PROTEIN (AFU_ORTHOLOGUE AFUA_6G03870)"/>
    <property type="match status" value="1"/>
</dbReference>
<feature type="repeat" description="TPR" evidence="3">
    <location>
        <begin position="720"/>
        <end position="753"/>
    </location>
</feature>
<dbReference type="InterPro" id="IPR013105">
    <property type="entry name" value="TPR_2"/>
</dbReference>
<protein>
    <recommendedName>
        <fullName evidence="4">DUF4590 domain-containing protein</fullName>
    </recommendedName>
</protein>
<gene>
    <name evidence="5" type="ORF">BJG266_LOCUS27412</name>
    <name evidence="6" type="ORF">QVE165_LOCUS42803</name>
</gene>
<feature type="domain" description="DUF4590" evidence="4">
    <location>
        <begin position="81"/>
        <end position="156"/>
    </location>
</feature>
<keyword evidence="2 3" id="KW-0802">TPR repeat</keyword>
<evidence type="ECO:0000259" key="4">
    <source>
        <dbReference type="Pfam" id="PF15257"/>
    </source>
</evidence>
<dbReference type="SMART" id="SM00028">
    <property type="entry name" value="TPR"/>
    <property type="match status" value="7"/>
</dbReference>
<evidence type="ECO:0000256" key="1">
    <source>
        <dbReference type="ARBA" id="ARBA00022737"/>
    </source>
</evidence>
<evidence type="ECO:0000256" key="2">
    <source>
        <dbReference type="ARBA" id="ARBA00022803"/>
    </source>
</evidence>
<dbReference type="Proteomes" id="UP000663832">
    <property type="component" value="Unassembled WGS sequence"/>
</dbReference>
<dbReference type="Pfam" id="PF13181">
    <property type="entry name" value="TPR_8"/>
    <property type="match status" value="1"/>
</dbReference>
<dbReference type="Pfam" id="PF15257">
    <property type="entry name" value="DUF4590"/>
    <property type="match status" value="1"/>
</dbReference>
<feature type="repeat" description="TPR" evidence="3">
    <location>
        <begin position="888"/>
        <end position="921"/>
    </location>
</feature>
<keyword evidence="1" id="KW-0677">Repeat</keyword>
<evidence type="ECO:0000256" key="3">
    <source>
        <dbReference type="PROSITE-ProRule" id="PRU00339"/>
    </source>
</evidence>
<dbReference type="Gene3D" id="1.25.40.10">
    <property type="entry name" value="Tetratricopeptide repeat domain"/>
    <property type="match status" value="3"/>
</dbReference>
<dbReference type="InterPro" id="IPR019734">
    <property type="entry name" value="TPR_rpt"/>
</dbReference>
<dbReference type="PROSITE" id="PS50293">
    <property type="entry name" value="TPR_REGION"/>
    <property type="match status" value="1"/>
</dbReference>